<dbReference type="eggNOG" id="ENOG5032Y35">
    <property type="taxonomic scope" value="Bacteria"/>
</dbReference>
<protein>
    <submittedName>
        <fullName evidence="1">Uncharacterized protein</fullName>
    </submittedName>
</protein>
<reference evidence="1 2" key="1">
    <citation type="journal article" date="2012" name="J. Bacteriol.">
        <title>Genome Sequence of the Halotolerant Bacterium Imtechella halotolerans K1T.</title>
        <authorList>
            <person name="Kumar S."/>
            <person name="Vikram S."/>
            <person name="Subramanian S."/>
            <person name="Raghava G.P."/>
            <person name="Pinnaka A.K."/>
        </authorList>
    </citation>
    <scope>NUCLEOTIDE SEQUENCE [LARGE SCALE GENOMIC DNA]</scope>
    <source>
        <strain evidence="1 2">K1</strain>
    </source>
</reference>
<sequence>MVALIALVAVTTSCSLDDGEDFYFEPVKIISATFPEEMNVGTTYTVEVVYEQTSTCHVFNGFNYLPGENLTRTVTAVSTVYPERLCEDSELEREAAFQFKPAESGTYVFRFWQGEDQYLEIEAIVGGAN</sequence>
<dbReference type="EMBL" id="AJJU01000002">
    <property type="protein sequence ID" value="EID76449.1"/>
    <property type="molecule type" value="Genomic_DNA"/>
</dbReference>
<name>I0WJ83_9FLAO</name>
<evidence type="ECO:0000313" key="1">
    <source>
        <dbReference type="EMBL" id="EID76449.1"/>
    </source>
</evidence>
<dbReference type="STRING" id="946077.W5A_00460"/>
<evidence type="ECO:0000313" key="2">
    <source>
        <dbReference type="Proteomes" id="UP000005938"/>
    </source>
</evidence>
<accession>I0WJ83</accession>
<gene>
    <name evidence="1" type="ORF">W5A_00460</name>
</gene>
<keyword evidence="2" id="KW-1185">Reference proteome</keyword>
<dbReference type="Proteomes" id="UP000005938">
    <property type="component" value="Unassembled WGS sequence"/>
</dbReference>
<organism evidence="1 2">
    <name type="scientific">Imtechella halotolerans K1</name>
    <dbReference type="NCBI Taxonomy" id="946077"/>
    <lineage>
        <taxon>Bacteria</taxon>
        <taxon>Pseudomonadati</taxon>
        <taxon>Bacteroidota</taxon>
        <taxon>Flavobacteriia</taxon>
        <taxon>Flavobacteriales</taxon>
        <taxon>Flavobacteriaceae</taxon>
        <taxon>Imtechella</taxon>
    </lineage>
</organism>
<comment type="caution">
    <text evidence="1">The sequence shown here is derived from an EMBL/GenBank/DDBJ whole genome shotgun (WGS) entry which is preliminary data.</text>
</comment>
<proteinExistence type="predicted"/>
<dbReference type="AlphaFoldDB" id="I0WJ83"/>